<dbReference type="Gene3D" id="3.60.10.10">
    <property type="entry name" value="Endonuclease/exonuclease/phosphatase"/>
    <property type="match status" value="1"/>
</dbReference>
<evidence type="ECO:0000313" key="2">
    <source>
        <dbReference type="Proteomes" id="UP000694866"/>
    </source>
</evidence>
<evidence type="ECO:0000259" key="1">
    <source>
        <dbReference type="Pfam" id="PF14529"/>
    </source>
</evidence>
<feature type="domain" description="Endonuclease/exonuclease/phosphatase" evidence="1">
    <location>
        <begin position="109"/>
        <end position="223"/>
    </location>
</feature>
<dbReference type="PANTHER" id="PTHR33273:SF4">
    <property type="entry name" value="ENDONUCLEASE_EXONUCLEASE_PHOSPHATASE DOMAIN-CONTAINING PROTEIN"/>
    <property type="match status" value="1"/>
</dbReference>
<dbReference type="KEGG" id="fas:105272770"/>
<dbReference type="RefSeq" id="XP_011313296.1">
    <property type="nucleotide sequence ID" value="XM_011314994.1"/>
</dbReference>
<gene>
    <name evidence="3" type="primary">LOC105272770</name>
</gene>
<organism evidence="2 3">
    <name type="scientific">Fopius arisanus</name>
    <dbReference type="NCBI Taxonomy" id="64838"/>
    <lineage>
        <taxon>Eukaryota</taxon>
        <taxon>Metazoa</taxon>
        <taxon>Ecdysozoa</taxon>
        <taxon>Arthropoda</taxon>
        <taxon>Hexapoda</taxon>
        <taxon>Insecta</taxon>
        <taxon>Pterygota</taxon>
        <taxon>Neoptera</taxon>
        <taxon>Endopterygota</taxon>
        <taxon>Hymenoptera</taxon>
        <taxon>Apocrita</taxon>
        <taxon>Ichneumonoidea</taxon>
        <taxon>Braconidae</taxon>
        <taxon>Opiinae</taxon>
        <taxon>Fopius</taxon>
    </lineage>
</organism>
<proteinExistence type="predicted"/>
<dbReference type="InterPro" id="IPR036691">
    <property type="entry name" value="Endo/exonu/phosph_ase_sf"/>
</dbReference>
<dbReference type="SUPFAM" id="SSF56219">
    <property type="entry name" value="DNase I-like"/>
    <property type="match status" value="1"/>
</dbReference>
<dbReference type="Pfam" id="PF14529">
    <property type="entry name" value="Exo_endo_phos_2"/>
    <property type="match status" value="1"/>
</dbReference>
<keyword evidence="2" id="KW-1185">Reference proteome</keyword>
<dbReference type="GeneID" id="105272770"/>
<dbReference type="InterPro" id="IPR005135">
    <property type="entry name" value="Endo/exonuclease/phosphatase"/>
</dbReference>
<evidence type="ECO:0000313" key="3">
    <source>
        <dbReference type="RefSeq" id="XP_011313296.1"/>
    </source>
</evidence>
<protein>
    <recommendedName>
        <fullName evidence="1">Endonuclease/exonuclease/phosphatase domain-containing protein</fullName>
    </recommendedName>
</protein>
<feature type="non-terminal residue" evidence="3">
    <location>
        <position position="444"/>
    </location>
</feature>
<dbReference type="PANTHER" id="PTHR33273">
    <property type="entry name" value="DOMAIN-CONTAINING PROTEIN, PUTATIVE-RELATED"/>
    <property type="match status" value="1"/>
</dbReference>
<accession>A0A9R1TQQ2</accession>
<dbReference type="GO" id="GO:0003824">
    <property type="term" value="F:catalytic activity"/>
    <property type="evidence" value="ECO:0007669"/>
    <property type="project" value="InterPro"/>
</dbReference>
<dbReference type="AlphaFoldDB" id="A0A9R1TQQ2"/>
<dbReference type="OrthoDB" id="7551288at2759"/>
<dbReference type="Proteomes" id="UP000694866">
    <property type="component" value="Unplaced"/>
</dbReference>
<reference evidence="3" key="1">
    <citation type="submission" date="2025-08" db="UniProtKB">
        <authorList>
            <consortium name="RefSeq"/>
        </authorList>
    </citation>
    <scope>IDENTIFICATION</scope>
    <source>
        <strain evidence="3">USDA-PBARC FA_bdor</strain>
        <tissue evidence="3">Whole organism</tissue>
    </source>
</reference>
<name>A0A9R1TQQ2_9HYME</name>
<sequence length="444" mass="50238">MAHKSVEIVQINLHHSKSASAVLCKTLARVQTAIALIQERWFVNGAVKGLGGCGKIFHSNTQGKKIRNCVLVKGAQATFLHQQSGEDLTAVKLKVLTEKNEALVFIAGSAYLPYDSMEPPPTREVEELVKKVKDERLELLLRCDANSHHLGWGSSNTNARGEALNDFIMEKDLQILHRGKEPTFMDCRRHEVLDITICTAGMARWVKDWRVSKEPSGSDHSQIRLSLTCESEQIPWRNPKDTNCESYREELFVRIQDVPSRFRNKRDLEHAAERLGEVIRDSYENNCNIKRPRNTKMVGWWNNQLSILRCQLRKPWNKVKTAYAENSRQKALEDRRGLQRKCKKALVIAKNEGWKKFSSGVVSQSEASRLVKILGGQGASNLGCLIKPDGSYTWTTEETLQLLLEEHFPGFTNSGDMEQGTETCKGTYKPQEWALAAKIVNPQG</sequence>